<organism evidence="2">
    <name type="scientific">Physcomitrium patens</name>
    <name type="common">Spreading-leaved earth moss</name>
    <name type="synonym">Physcomitrella patens</name>
    <dbReference type="NCBI Taxonomy" id="3218"/>
    <lineage>
        <taxon>Eukaryota</taxon>
        <taxon>Viridiplantae</taxon>
        <taxon>Streptophyta</taxon>
        <taxon>Embryophyta</taxon>
        <taxon>Bryophyta</taxon>
        <taxon>Bryophytina</taxon>
        <taxon>Bryopsida</taxon>
        <taxon>Funariidae</taxon>
        <taxon>Funariales</taxon>
        <taxon>Funariaceae</taxon>
        <taxon>Physcomitrium</taxon>
    </lineage>
</organism>
<accession>A0A2K1IR76</accession>
<dbReference type="EnsemblPlants" id="Pp3c21_8420V3.1">
    <property type="protein sequence ID" value="PAC:32916826.CDS.1"/>
    <property type="gene ID" value="Pp3c21_8420"/>
</dbReference>
<keyword evidence="4" id="KW-1185">Reference proteome</keyword>
<dbReference type="PANTHER" id="PTHR31104">
    <property type="entry name" value="PEPTIDE-N4-(N-ACETYL-BETA-GLUCOSAMINYL)ASPARAGINE AMIDASE A PROTEIN"/>
    <property type="match status" value="1"/>
</dbReference>
<dbReference type="Proteomes" id="UP000006727">
    <property type="component" value="Chromosome 21"/>
</dbReference>
<dbReference type="EnsemblPlants" id="Pp3c21_8420V3.3">
    <property type="protein sequence ID" value="PAC:32916828.CDS.1"/>
    <property type="gene ID" value="Pp3c21_8420"/>
</dbReference>
<gene>
    <name evidence="3" type="primary">LOC112274421</name>
    <name evidence="2" type="ORF">PHYPA_025891</name>
</gene>
<evidence type="ECO:0000313" key="2">
    <source>
        <dbReference type="EMBL" id="PNR31768.1"/>
    </source>
</evidence>
<dbReference type="RefSeq" id="XP_024359685.1">
    <property type="nucleotide sequence ID" value="XM_024503917.2"/>
</dbReference>
<reference evidence="2 4" key="2">
    <citation type="journal article" date="2018" name="Plant J.">
        <title>The Physcomitrella patens chromosome-scale assembly reveals moss genome structure and evolution.</title>
        <authorList>
            <person name="Lang D."/>
            <person name="Ullrich K.K."/>
            <person name="Murat F."/>
            <person name="Fuchs J."/>
            <person name="Jenkins J."/>
            <person name="Haas F.B."/>
            <person name="Piednoel M."/>
            <person name="Gundlach H."/>
            <person name="Van Bel M."/>
            <person name="Meyberg R."/>
            <person name="Vives C."/>
            <person name="Morata J."/>
            <person name="Symeonidi A."/>
            <person name="Hiss M."/>
            <person name="Muchero W."/>
            <person name="Kamisugi Y."/>
            <person name="Saleh O."/>
            <person name="Blanc G."/>
            <person name="Decker E.L."/>
            <person name="van Gessel N."/>
            <person name="Grimwood J."/>
            <person name="Hayes R.D."/>
            <person name="Graham S.W."/>
            <person name="Gunter L.E."/>
            <person name="McDaniel S.F."/>
            <person name="Hoernstein S.N.W."/>
            <person name="Larsson A."/>
            <person name="Li F.W."/>
            <person name="Perroud P.F."/>
            <person name="Phillips J."/>
            <person name="Ranjan P."/>
            <person name="Rokshar D.S."/>
            <person name="Rothfels C.J."/>
            <person name="Schneider L."/>
            <person name="Shu S."/>
            <person name="Stevenson D.W."/>
            <person name="Thummler F."/>
            <person name="Tillich M."/>
            <person name="Villarreal Aguilar J.C."/>
            <person name="Widiez T."/>
            <person name="Wong G.K."/>
            <person name="Wymore A."/>
            <person name="Zhang Y."/>
            <person name="Zimmer A.D."/>
            <person name="Quatrano R.S."/>
            <person name="Mayer K.F.X."/>
            <person name="Goodstein D."/>
            <person name="Casacuberta J.M."/>
            <person name="Vandepoele K."/>
            <person name="Reski R."/>
            <person name="Cuming A.C."/>
            <person name="Tuskan G.A."/>
            <person name="Maumus F."/>
            <person name="Salse J."/>
            <person name="Schmutz J."/>
            <person name="Rensing S.A."/>
        </authorList>
    </citation>
    <scope>NUCLEOTIDE SEQUENCE [LARGE SCALE GENOMIC DNA]</scope>
    <source>
        <strain evidence="3 4">cv. Gransden 2004</strain>
    </source>
</reference>
<dbReference type="AlphaFoldDB" id="A0A2K1IR76"/>
<evidence type="ECO:0000259" key="1">
    <source>
        <dbReference type="Pfam" id="PF12222"/>
    </source>
</evidence>
<dbReference type="OrthoDB" id="339900at2759"/>
<evidence type="ECO:0000313" key="4">
    <source>
        <dbReference type="Proteomes" id="UP000006727"/>
    </source>
</evidence>
<proteinExistence type="predicted"/>
<dbReference type="Pfam" id="PF12222">
    <property type="entry name" value="PNGaseA"/>
    <property type="match status" value="1"/>
</dbReference>
<reference evidence="2 4" key="1">
    <citation type="journal article" date="2008" name="Science">
        <title>The Physcomitrella genome reveals evolutionary insights into the conquest of land by plants.</title>
        <authorList>
            <person name="Rensing S."/>
            <person name="Lang D."/>
            <person name="Zimmer A."/>
            <person name="Terry A."/>
            <person name="Salamov A."/>
            <person name="Shapiro H."/>
            <person name="Nishiyama T."/>
            <person name="Perroud P.-F."/>
            <person name="Lindquist E."/>
            <person name="Kamisugi Y."/>
            <person name="Tanahashi T."/>
            <person name="Sakakibara K."/>
            <person name="Fujita T."/>
            <person name="Oishi K."/>
            <person name="Shin-I T."/>
            <person name="Kuroki Y."/>
            <person name="Toyoda A."/>
            <person name="Suzuki Y."/>
            <person name="Hashimoto A."/>
            <person name="Yamaguchi K."/>
            <person name="Sugano A."/>
            <person name="Kohara Y."/>
            <person name="Fujiyama A."/>
            <person name="Anterola A."/>
            <person name="Aoki S."/>
            <person name="Ashton N."/>
            <person name="Barbazuk W.B."/>
            <person name="Barker E."/>
            <person name="Bennetzen J."/>
            <person name="Bezanilla M."/>
            <person name="Blankenship R."/>
            <person name="Cho S.H."/>
            <person name="Dutcher S."/>
            <person name="Estelle M."/>
            <person name="Fawcett J.A."/>
            <person name="Gundlach H."/>
            <person name="Hanada K."/>
            <person name="Heyl A."/>
            <person name="Hicks K.A."/>
            <person name="Hugh J."/>
            <person name="Lohr M."/>
            <person name="Mayer K."/>
            <person name="Melkozernov A."/>
            <person name="Murata T."/>
            <person name="Nelson D."/>
            <person name="Pils B."/>
            <person name="Prigge M."/>
            <person name="Reiss B."/>
            <person name="Renner T."/>
            <person name="Rombauts S."/>
            <person name="Rushton P."/>
            <person name="Sanderfoot A."/>
            <person name="Schween G."/>
            <person name="Shiu S.-H."/>
            <person name="Stueber K."/>
            <person name="Theodoulou F.L."/>
            <person name="Tu H."/>
            <person name="Van de Peer Y."/>
            <person name="Verrier P.J."/>
            <person name="Waters E."/>
            <person name="Wood A."/>
            <person name="Yang L."/>
            <person name="Cove D."/>
            <person name="Cuming A."/>
            <person name="Hasebe M."/>
            <person name="Lucas S."/>
            <person name="Mishler D.B."/>
            <person name="Reski R."/>
            <person name="Grigoriev I."/>
            <person name="Quatrano R.S."/>
            <person name="Boore J.L."/>
        </authorList>
    </citation>
    <scope>NUCLEOTIDE SEQUENCE [LARGE SCALE GENOMIC DNA]</scope>
    <source>
        <strain evidence="3 4">cv. Gransden 2004</strain>
    </source>
</reference>
<dbReference type="Gramene" id="Pp3c21_8420V3.3">
    <property type="protein sequence ID" value="PAC:32916828.CDS.1"/>
    <property type="gene ID" value="Pp3c21_8420"/>
</dbReference>
<sequence>MGTSDVNSRTLRTRHSQPSLLLICFFVTIVLNSSGVSCAKFSNAVGRTPRHRYLKGVHGASKISLQPDRHYEKGDQERQKLFEVSKPVDIPQGSWEVCSQVLLEHRFGNTINDPPTLHQYTPKATCGNGGWTLVLLKWTATCSGRQFDRISAVWLNGVEIFRTCTAEPTPNGIVWTVEKDVTRFSALFKKPQMLALELANVVDETYTGIYNVTLSAHFYVGGKAKSSKESYGGVADVILPFAEVSPLKGGHWFQLQNESDVQSREIQIPRNAYKAVLEICISFHGDDEFWYANPPNDFLLSNNISDQVAGNGTFREVLVSIDGLLAGVVYPFPVFYTGGADQHFWRPISGIGSFVLPSYDIEITPFLGRLIDDRNHSFSATVTNALPFWLINANLHLWVDSSVDSTRGKLTEHSAGALQSHITSRFRGLDGTFRTESSRALSYKGYLESSFGNLTTIASYSYRFSNELIYTDGASSSEVHQESNTEEKVMVKSDFKDLVYNHRTTKFPLKFFYRETQHQNGTLLVKADIEHSWDQDQQTQSVIGEGESSFSTLKNKQRSKGELVIPPKGAITRGVATTKQKYAYESTEGCYFRSLGISNYTFLYDTSDRRCSISSQ</sequence>
<dbReference type="EnsemblPlants" id="Pp3c21_8420V3.2">
    <property type="protein sequence ID" value="PAC:32916827.CDS.1"/>
    <property type="gene ID" value="Pp3c21_8420"/>
</dbReference>
<reference evidence="3" key="3">
    <citation type="submission" date="2020-12" db="UniProtKB">
        <authorList>
            <consortium name="EnsemblPlants"/>
        </authorList>
    </citation>
    <scope>IDENTIFICATION</scope>
</reference>
<dbReference type="EMBL" id="ABEU02000021">
    <property type="protein sequence ID" value="PNR31768.1"/>
    <property type="molecule type" value="Genomic_DNA"/>
</dbReference>
<dbReference type="KEGG" id="ppp:112274421"/>
<dbReference type="PaxDb" id="3218-PP1S465_9V6.1"/>
<dbReference type="Gramene" id="Pp3c21_8420V3.2">
    <property type="protein sequence ID" value="PAC:32916827.CDS.1"/>
    <property type="gene ID" value="Pp3c21_8420"/>
</dbReference>
<dbReference type="Gramene" id="Pp3c21_8420V3.1">
    <property type="protein sequence ID" value="PAC:32916826.CDS.1"/>
    <property type="gene ID" value="Pp3c21_8420"/>
</dbReference>
<feature type="domain" description="Peptide N-acetyl-beta-D-glucosaminyl asparaginase amidase A N-terminal" evidence="1">
    <location>
        <begin position="87"/>
        <end position="413"/>
    </location>
</feature>
<dbReference type="RefSeq" id="XP_024359684.1">
    <property type="nucleotide sequence ID" value="XM_024503916.2"/>
</dbReference>
<dbReference type="InterPro" id="IPR056948">
    <property type="entry name" value="PNGaseA_N"/>
</dbReference>
<evidence type="ECO:0000313" key="3">
    <source>
        <dbReference type="EnsemblPlants" id="PAC:32916826.CDS.1"/>
    </source>
</evidence>
<name>A0A2K1IR76_PHYPA</name>
<dbReference type="InterPro" id="IPR021102">
    <property type="entry name" value="PNGase_A"/>
</dbReference>
<protein>
    <recommendedName>
        <fullName evidence="1">Peptide N-acetyl-beta-D-glucosaminyl asparaginase amidase A N-terminal domain-containing protein</fullName>
    </recommendedName>
</protein>
<dbReference type="FunCoup" id="A0A2K1IR76">
    <property type="interactions" value="1162"/>
</dbReference>
<dbReference type="GeneID" id="112274421"/>